<evidence type="ECO:0000313" key="2">
    <source>
        <dbReference type="Proteomes" id="UP000037510"/>
    </source>
</evidence>
<accession>A0A0L7LDH8</accession>
<organism evidence="1 2">
    <name type="scientific">Operophtera brumata</name>
    <name type="common">Winter moth</name>
    <name type="synonym">Phalaena brumata</name>
    <dbReference type="NCBI Taxonomy" id="104452"/>
    <lineage>
        <taxon>Eukaryota</taxon>
        <taxon>Metazoa</taxon>
        <taxon>Ecdysozoa</taxon>
        <taxon>Arthropoda</taxon>
        <taxon>Hexapoda</taxon>
        <taxon>Insecta</taxon>
        <taxon>Pterygota</taxon>
        <taxon>Neoptera</taxon>
        <taxon>Endopterygota</taxon>
        <taxon>Lepidoptera</taxon>
        <taxon>Glossata</taxon>
        <taxon>Ditrysia</taxon>
        <taxon>Geometroidea</taxon>
        <taxon>Geometridae</taxon>
        <taxon>Larentiinae</taxon>
        <taxon>Operophtera</taxon>
    </lineage>
</organism>
<evidence type="ECO:0000313" key="1">
    <source>
        <dbReference type="EMBL" id="KOB73455.1"/>
    </source>
</evidence>
<gene>
    <name evidence="1" type="ORF">OBRU01_10726</name>
</gene>
<proteinExistence type="predicted"/>
<name>A0A0L7LDH8_OPEBR</name>
<dbReference type="Proteomes" id="UP000037510">
    <property type="component" value="Unassembled WGS sequence"/>
</dbReference>
<reference evidence="1 2" key="1">
    <citation type="journal article" date="2015" name="Genome Biol. Evol.">
        <title>The genome of winter moth (Operophtera brumata) provides a genomic perspective on sexual dimorphism and phenology.</title>
        <authorList>
            <person name="Derks M.F."/>
            <person name="Smit S."/>
            <person name="Salis L."/>
            <person name="Schijlen E."/>
            <person name="Bossers A."/>
            <person name="Mateman C."/>
            <person name="Pijl A.S."/>
            <person name="de Ridder D."/>
            <person name="Groenen M.A."/>
            <person name="Visser M.E."/>
            <person name="Megens H.J."/>
        </authorList>
    </citation>
    <scope>NUCLEOTIDE SEQUENCE [LARGE SCALE GENOMIC DNA]</scope>
    <source>
        <strain evidence="1">WM2013NL</strain>
        <tissue evidence="1">Head and thorax</tissue>
    </source>
</reference>
<dbReference type="EMBL" id="JTDY01001585">
    <property type="protein sequence ID" value="KOB73455.1"/>
    <property type="molecule type" value="Genomic_DNA"/>
</dbReference>
<comment type="caution">
    <text evidence="1">The sequence shown here is derived from an EMBL/GenBank/DDBJ whole genome shotgun (WGS) entry which is preliminary data.</text>
</comment>
<sequence length="174" mass="19954">YVAVYWEDKWARGIVSMESCFMIWLVDQGVYIRPTENTVYLYTSRRLHRACLLKPELPTKDLPSITPPTTLAQYSAICDMVEPFCTQDEEDTDTHSAGGSSVTYEESKENTSYKKLQFSPSEIEMFSNETINVAGREYNLLAVLVNKARDIYMCERYKDAKSVGRATTRIKDCI</sequence>
<feature type="non-terminal residue" evidence="1">
    <location>
        <position position="1"/>
    </location>
</feature>
<keyword evidence="2" id="KW-1185">Reference proteome</keyword>
<dbReference type="AlphaFoldDB" id="A0A0L7LDH8"/>
<protein>
    <submittedName>
        <fullName evidence="1">Uncharacterized protein</fullName>
    </submittedName>
</protein>